<sequence>MSSHTPGTRVQRMPRAQRRAQLLEAALGVFVAKGYHAAAMEDIAESAGVSKPVLYQHFPGKLELYLALLDDQCDHLEALVLEALDSSDDHEERVYATVRAFFNFVADEGGSFRLIYESDLTNDPQVRHRLDALEAQLGEAIAQRIIQDTPLPMELAEMLGPAMSGAARVMARTGWRTAPTSPRRSPPGQQATSRGAGSAPSRSTGWGRSTPPPALSPASDTMSGSSPTDTEGVTVEVKIGIQNVAREVVIEATGSEAEIEAAVQTALDGGSPVLTDDKGRRVMVPAGALGYVEVGEPTRGRVGFGA</sequence>
<proteinExistence type="predicted"/>
<name>A0AC61U660_9MICO</name>
<accession>A0AC61U660</accession>
<dbReference type="EMBL" id="CP087977">
    <property type="protein sequence ID" value="UUZ45534.1"/>
    <property type="molecule type" value="Genomic_DNA"/>
</dbReference>
<evidence type="ECO:0000313" key="1">
    <source>
        <dbReference type="EMBL" id="UUZ45534.1"/>
    </source>
</evidence>
<reference evidence="1" key="1">
    <citation type="submission" date="2021-11" db="EMBL/GenBank/DDBJ databases">
        <title>Study of the species diversity of bacterial strains isolated from a unique natural object - Shulgan-Tash cave (Bashkiria).</title>
        <authorList>
            <person name="Sazanova A.L."/>
            <person name="Chirak E.R."/>
            <person name="Safronova V.I."/>
        </authorList>
    </citation>
    <scope>NUCLEOTIDE SEQUENCE</scope>
    <source>
        <strain evidence="1">P1</strain>
    </source>
</reference>
<gene>
    <name evidence="1" type="ORF">LP422_05380</name>
</gene>
<dbReference type="Proteomes" id="UP001059663">
    <property type="component" value="Chromosome"/>
</dbReference>
<organism evidence="1 2">
    <name type="scientific">Janibacter limosus</name>
    <dbReference type="NCBI Taxonomy" id="53458"/>
    <lineage>
        <taxon>Bacteria</taxon>
        <taxon>Bacillati</taxon>
        <taxon>Actinomycetota</taxon>
        <taxon>Actinomycetes</taxon>
        <taxon>Micrococcales</taxon>
        <taxon>Intrasporangiaceae</taxon>
        <taxon>Janibacter</taxon>
    </lineage>
</organism>
<protein>
    <submittedName>
        <fullName evidence="1">DUF3107 family protein</fullName>
    </submittedName>
</protein>
<evidence type="ECO:0000313" key="2">
    <source>
        <dbReference type="Proteomes" id="UP001059663"/>
    </source>
</evidence>